<dbReference type="GO" id="GO:0006108">
    <property type="term" value="P:malate metabolic process"/>
    <property type="evidence" value="ECO:0007669"/>
    <property type="project" value="TreeGrafter"/>
</dbReference>
<dbReference type="PANTHER" id="PTHR23406">
    <property type="entry name" value="MALIC ENZYME-RELATED"/>
    <property type="match status" value="1"/>
</dbReference>
<dbReference type="Ensembl" id="ENSPMAT00000009618.1">
    <property type="protein sequence ID" value="ENSPMAP00000009578.1"/>
    <property type="gene ID" value="ENSPMAG00000008692.1"/>
</dbReference>
<dbReference type="InterPro" id="IPR015884">
    <property type="entry name" value="Malic_enzyme_CS"/>
</dbReference>
<dbReference type="InterPro" id="IPR036291">
    <property type="entry name" value="NAD(P)-bd_dom_sf"/>
</dbReference>
<dbReference type="STRING" id="7757.ENSPMAP00000009578"/>
<dbReference type="GO" id="GO:0005739">
    <property type="term" value="C:mitochondrion"/>
    <property type="evidence" value="ECO:0007669"/>
    <property type="project" value="TreeGrafter"/>
</dbReference>
<name>S4RWI8_PETMA</name>
<proteinExistence type="predicted"/>
<dbReference type="InterPro" id="IPR037062">
    <property type="entry name" value="Malic_N_dom_sf"/>
</dbReference>
<evidence type="ECO:0000313" key="2">
    <source>
        <dbReference type="Ensembl" id="ENSPMAP00000009578.1"/>
    </source>
</evidence>
<dbReference type="SUPFAM" id="SSF53223">
    <property type="entry name" value="Aminoacid dehydrogenase-like, N-terminal domain"/>
    <property type="match status" value="1"/>
</dbReference>
<dbReference type="GO" id="GO:0004473">
    <property type="term" value="F:malate dehydrogenase (decarboxylating) (NADP+) activity"/>
    <property type="evidence" value="ECO:0007669"/>
    <property type="project" value="TreeGrafter"/>
</dbReference>
<dbReference type="PANTHER" id="PTHR23406:SF27">
    <property type="entry name" value="NAD-DEPENDENT MALIC ENZYME, MITOCHONDRIAL"/>
    <property type="match status" value="1"/>
</dbReference>
<dbReference type="PROSITE" id="PS00331">
    <property type="entry name" value="MALIC_ENZYMES"/>
    <property type="match status" value="1"/>
</dbReference>
<dbReference type="SUPFAM" id="SSF51735">
    <property type="entry name" value="NAD(P)-binding Rossmann-fold domains"/>
    <property type="match status" value="1"/>
</dbReference>
<dbReference type="InterPro" id="IPR001891">
    <property type="entry name" value="Malic_OxRdtase"/>
</dbReference>
<dbReference type="AlphaFoldDB" id="S4RWI8"/>
<accession>S4RWI8</accession>
<dbReference type="InterPro" id="IPR046346">
    <property type="entry name" value="Aminoacid_DH-like_N_sf"/>
</dbReference>
<sequence length="113" mass="12567">VPRRYGYNTLIQFEDFGNHNAFRLMRKYREKYCTFNDDIQGTAAVALAGMLAAQKVTGTTLSQSRFLFLGAGEAATGIANLIVMALTEQGVPPVDAYGQVWMYDKHGLMVKVR</sequence>
<dbReference type="PRINTS" id="PR00072">
    <property type="entry name" value="MALOXRDTASE"/>
</dbReference>
<protein>
    <recommendedName>
        <fullName evidence="1">Malic enzyme NAD-binding domain-containing protein</fullName>
    </recommendedName>
</protein>
<organism evidence="2">
    <name type="scientific">Petromyzon marinus</name>
    <name type="common">Sea lamprey</name>
    <dbReference type="NCBI Taxonomy" id="7757"/>
    <lineage>
        <taxon>Eukaryota</taxon>
        <taxon>Metazoa</taxon>
        <taxon>Chordata</taxon>
        <taxon>Craniata</taxon>
        <taxon>Vertebrata</taxon>
        <taxon>Cyclostomata</taxon>
        <taxon>Hyperoartia</taxon>
        <taxon>Petromyzontiformes</taxon>
        <taxon>Petromyzontidae</taxon>
        <taxon>Petromyzon</taxon>
    </lineage>
</organism>
<dbReference type="InterPro" id="IPR012302">
    <property type="entry name" value="Malic_NAD-bd"/>
</dbReference>
<reference evidence="2" key="1">
    <citation type="submission" date="2025-08" db="UniProtKB">
        <authorList>
            <consortium name="Ensembl"/>
        </authorList>
    </citation>
    <scope>IDENTIFICATION</scope>
</reference>
<reference evidence="2" key="2">
    <citation type="submission" date="2025-09" db="UniProtKB">
        <authorList>
            <consortium name="Ensembl"/>
        </authorList>
    </citation>
    <scope>IDENTIFICATION</scope>
</reference>
<feature type="domain" description="Malic enzyme NAD-binding" evidence="1">
    <location>
        <begin position="39"/>
        <end position="112"/>
    </location>
</feature>
<evidence type="ECO:0000259" key="1">
    <source>
        <dbReference type="Pfam" id="PF03949"/>
    </source>
</evidence>
<dbReference type="GeneTree" id="ENSGT00950000183134"/>
<dbReference type="GO" id="GO:0051287">
    <property type="term" value="F:NAD binding"/>
    <property type="evidence" value="ECO:0007669"/>
    <property type="project" value="InterPro"/>
</dbReference>
<dbReference type="Pfam" id="PF03949">
    <property type="entry name" value="Malic_M"/>
    <property type="match status" value="1"/>
</dbReference>
<dbReference type="HOGENOM" id="CLU_2162987_0_0_1"/>
<dbReference type="Gene3D" id="3.40.50.720">
    <property type="entry name" value="NAD(P)-binding Rossmann-like Domain"/>
    <property type="match status" value="1"/>
</dbReference>
<dbReference type="Gene3D" id="3.40.50.10380">
    <property type="entry name" value="Malic enzyme, N-terminal domain"/>
    <property type="match status" value="1"/>
</dbReference>